<reference evidence="3" key="1">
    <citation type="submission" date="2022-07" db="EMBL/GenBank/DDBJ databases">
        <title>Phylogenomic reconstructions and comparative analyses of Kickxellomycotina fungi.</title>
        <authorList>
            <person name="Reynolds N.K."/>
            <person name="Stajich J.E."/>
            <person name="Barry K."/>
            <person name="Grigoriev I.V."/>
            <person name="Crous P."/>
            <person name="Smith M.E."/>
        </authorList>
    </citation>
    <scope>NUCLEOTIDE SEQUENCE</scope>
    <source>
        <strain evidence="3">RSA 476</strain>
    </source>
</reference>
<evidence type="ECO:0000313" key="4">
    <source>
        <dbReference type="Proteomes" id="UP001140074"/>
    </source>
</evidence>
<feature type="compositionally biased region" description="Polar residues" evidence="2">
    <location>
        <begin position="120"/>
        <end position="133"/>
    </location>
</feature>
<feature type="region of interest" description="Disordered" evidence="2">
    <location>
        <begin position="1"/>
        <end position="38"/>
    </location>
</feature>
<name>A0A9W8ILX9_9FUNG</name>
<proteinExistence type="predicted"/>
<evidence type="ECO:0000256" key="1">
    <source>
        <dbReference type="SAM" id="Coils"/>
    </source>
</evidence>
<comment type="caution">
    <text evidence="3">The sequence shown here is derived from an EMBL/GenBank/DDBJ whole genome shotgun (WGS) entry which is preliminary data.</text>
</comment>
<feature type="region of interest" description="Disordered" evidence="2">
    <location>
        <begin position="80"/>
        <end position="133"/>
    </location>
</feature>
<dbReference type="Proteomes" id="UP001140074">
    <property type="component" value="Unassembled WGS sequence"/>
</dbReference>
<keyword evidence="4" id="KW-1185">Reference proteome</keyword>
<accession>A0A9W8ILX9</accession>
<dbReference type="AlphaFoldDB" id="A0A9W8ILX9"/>
<feature type="compositionally biased region" description="Acidic residues" evidence="2">
    <location>
        <begin position="21"/>
        <end position="37"/>
    </location>
</feature>
<gene>
    <name evidence="3" type="ORF">GGH94_001110</name>
</gene>
<protein>
    <submittedName>
        <fullName evidence="3">Uncharacterized protein</fullName>
    </submittedName>
</protein>
<dbReference type="EMBL" id="JANBUY010000026">
    <property type="protein sequence ID" value="KAJ2867044.1"/>
    <property type="molecule type" value="Genomic_DNA"/>
</dbReference>
<organism evidence="3 4">
    <name type="scientific">Coemansia aciculifera</name>
    <dbReference type="NCBI Taxonomy" id="417176"/>
    <lineage>
        <taxon>Eukaryota</taxon>
        <taxon>Fungi</taxon>
        <taxon>Fungi incertae sedis</taxon>
        <taxon>Zoopagomycota</taxon>
        <taxon>Kickxellomycotina</taxon>
        <taxon>Kickxellomycetes</taxon>
        <taxon>Kickxellales</taxon>
        <taxon>Kickxellaceae</taxon>
        <taxon>Coemansia</taxon>
    </lineage>
</organism>
<evidence type="ECO:0000256" key="2">
    <source>
        <dbReference type="SAM" id="MobiDB-lite"/>
    </source>
</evidence>
<feature type="coiled-coil region" evidence="1">
    <location>
        <begin position="138"/>
        <end position="172"/>
    </location>
</feature>
<sequence length="247" mass="27596">MDSMRGLREMLAQVDNNKEKEEEEEEGDSSDVEDIDSETAMNTVYNLLSELGDLNRNNRRTAEALAEKFNVLQAQVNDTRIESSATSNTHAIAPSPFSEEEEEEATFHTPPSMSRALGSTAEQRISSATQTDLDSAQIDHSGEQLRRVEAENKALRQDVKVLMAALREHQDMGREYEATLARALVALRSAAFERHLEISDVQARYRELLTAEQTLNGRLQNENIELRAALSSTAQAIRTTLSQQESS</sequence>
<evidence type="ECO:0000313" key="3">
    <source>
        <dbReference type="EMBL" id="KAJ2867044.1"/>
    </source>
</evidence>
<keyword evidence="1" id="KW-0175">Coiled coil</keyword>
<feature type="compositionally biased region" description="Polar residues" evidence="2">
    <location>
        <begin position="80"/>
        <end position="90"/>
    </location>
</feature>